<dbReference type="RefSeq" id="WP_274455975.1">
    <property type="nucleotide sequence ID" value="NZ_CP067097.1"/>
</dbReference>
<dbReference type="Proteomes" id="UP001232973">
    <property type="component" value="Unassembled WGS sequence"/>
</dbReference>
<proteinExistence type="predicted"/>
<dbReference type="EMBL" id="JAUSTP010000001">
    <property type="protein sequence ID" value="MDQ0188578.1"/>
    <property type="molecule type" value="Genomic_DNA"/>
</dbReference>
<accession>A0ABT9XE56</accession>
<keyword evidence="3" id="KW-1185">Reference proteome</keyword>
<evidence type="ECO:0000313" key="2">
    <source>
        <dbReference type="EMBL" id="MDQ0188578.1"/>
    </source>
</evidence>
<protein>
    <submittedName>
        <fullName evidence="2">Uncharacterized protein</fullName>
    </submittedName>
</protein>
<evidence type="ECO:0000313" key="3">
    <source>
        <dbReference type="Proteomes" id="UP001232973"/>
    </source>
</evidence>
<reference evidence="2 3" key="1">
    <citation type="submission" date="2023-07" db="EMBL/GenBank/DDBJ databases">
        <title>Genomic Encyclopedia of Type Strains, Phase IV (KMG-IV): sequencing the most valuable type-strain genomes for metagenomic binning, comparative biology and taxonomic classification.</title>
        <authorList>
            <person name="Goeker M."/>
        </authorList>
    </citation>
    <scope>NUCLEOTIDE SEQUENCE [LARGE SCALE GENOMIC DNA]</scope>
    <source>
        <strain evidence="2 3">DSM 4006</strain>
    </source>
</reference>
<comment type="caution">
    <text evidence="2">The sequence shown here is derived from an EMBL/GenBank/DDBJ whole genome shotgun (WGS) entry which is preliminary data.</text>
</comment>
<name>A0ABT9XE56_9BACL</name>
<feature type="compositionally biased region" description="Basic and acidic residues" evidence="1">
    <location>
        <begin position="11"/>
        <end position="20"/>
    </location>
</feature>
<evidence type="ECO:0000256" key="1">
    <source>
        <dbReference type="SAM" id="MobiDB-lite"/>
    </source>
</evidence>
<organism evidence="2 3">
    <name type="scientific">Alicyclobacillus cycloheptanicus</name>
    <dbReference type="NCBI Taxonomy" id="1457"/>
    <lineage>
        <taxon>Bacteria</taxon>
        <taxon>Bacillati</taxon>
        <taxon>Bacillota</taxon>
        <taxon>Bacilli</taxon>
        <taxon>Bacillales</taxon>
        <taxon>Alicyclobacillaceae</taxon>
        <taxon>Alicyclobacillus</taxon>
    </lineage>
</organism>
<gene>
    <name evidence="2" type="ORF">J2S03_000382</name>
</gene>
<feature type="region of interest" description="Disordered" evidence="1">
    <location>
        <begin position="1"/>
        <end position="20"/>
    </location>
</feature>
<sequence length="59" mass="6655">MSMVQSNAVPEQHHGSEWRRLQKQGEAELWLRALTASTHSDTHLAAEGTWSLRTAMLDP</sequence>